<evidence type="ECO:0000313" key="1">
    <source>
        <dbReference type="EMBL" id="QHH09445.1"/>
    </source>
</evidence>
<dbReference type="NCBIfam" id="TIGR02215">
    <property type="entry name" value="phage_chp_gp8"/>
    <property type="match status" value="1"/>
</dbReference>
<dbReference type="EMBL" id="CP034298">
    <property type="protein sequence ID" value="QHH09445.1"/>
    <property type="molecule type" value="Genomic_DNA"/>
</dbReference>
<name>A0AAX1FQ79_VIBPH</name>
<dbReference type="InterPro" id="IPR011738">
    <property type="entry name" value="Phage_CHP"/>
</dbReference>
<evidence type="ECO:0000313" key="2">
    <source>
        <dbReference type="Proteomes" id="UP000464718"/>
    </source>
</evidence>
<protein>
    <submittedName>
        <fullName evidence="1">Phage gp6-like head-tail connector protein</fullName>
    </submittedName>
</protein>
<gene>
    <name evidence="1" type="ORF">EHC69_08665</name>
</gene>
<dbReference type="Gene3D" id="1.10.3230.30">
    <property type="entry name" value="Phage gp6-like head-tail connector protein"/>
    <property type="match status" value="1"/>
</dbReference>
<dbReference type="RefSeq" id="WP_005490067.1">
    <property type="nucleotide sequence ID" value="NZ_CP023710.1"/>
</dbReference>
<dbReference type="CDD" id="cd08054">
    <property type="entry name" value="gp6"/>
    <property type="match status" value="1"/>
</dbReference>
<dbReference type="Proteomes" id="UP000464718">
    <property type="component" value="Chromosome i"/>
</dbReference>
<sequence length="182" mass="20761">MGYSVLNRINEGVVTYEQAAAHLRVWDEEDRPYIESLIDAAISSAESYMKRFIGETWVSFTLSSFSQRLPFPDPSEVYDVLYLDNENNLRAIPVTDFFLDRLRNRIIYTGSVSQNEMQSIEVVATFGWGANKVPPSVKHAILMLVATLYEMREDATVGQGVTVTKVPVTHQYLLNPYRHYSV</sequence>
<accession>A0AAX1FQ79</accession>
<reference evidence="1 2" key="1">
    <citation type="submission" date="2018-12" db="EMBL/GenBank/DDBJ databases">
        <title>Genomic insights into the evolutionary origins and pathogenicity of five Vibrio parahaemolyticus strains isolated from the shrimp with acute hepatopancreatic necrosis disease (AHPND).</title>
        <authorList>
            <person name="Yang Q."/>
            <person name="Dong X."/>
            <person name="Xie G."/>
            <person name="Fu S."/>
            <person name="Zou P."/>
            <person name="Sun J."/>
            <person name="Wang Y."/>
            <person name="Huang J."/>
        </authorList>
    </citation>
    <scope>NUCLEOTIDE SEQUENCE [LARGE SCALE GENOMIC DNA]</scope>
    <source>
        <strain evidence="1 2">20160303005-1</strain>
    </source>
</reference>
<organism evidence="1 2">
    <name type="scientific">Vibrio parahaemolyticus</name>
    <dbReference type="NCBI Taxonomy" id="670"/>
    <lineage>
        <taxon>Bacteria</taxon>
        <taxon>Pseudomonadati</taxon>
        <taxon>Pseudomonadota</taxon>
        <taxon>Gammaproteobacteria</taxon>
        <taxon>Vibrionales</taxon>
        <taxon>Vibrionaceae</taxon>
        <taxon>Vibrio</taxon>
    </lineage>
</organism>
<dbReference type="AlphaFoldDB" id="A0AAX1FQ79"/>
<proteinExistence type="predicted"/>